<evidence type="ECO:0000313" key="2">
    <source>
        <dbReference type="Proteomes" id="UP001206925"/>
    </source>
</evidence>
<sequence length="148" mass="16632">MSRPGCSRFEGSCMSYLSIVSLLVQKAKARALLSIASIGKGPEFLTINVREGPEFSYRLRPSKRRKKFMVCCTQLRRVAATSFPSRVALSLTQKSKNLLMKVRMTKQLYALDLSLAEAISVNTWDLLLSQPDCGVQSEVVQLMLLWIE</sequence>
<reference evidence="1" key="1">
    <citation type="submission" date="2022-06" db="EMBL/GenBank/DDBJ databases">
        <title>Uncovering the hologenomic basis of an extraordinary plant invasion.</title>
        <authorList>
            <person name="Bieker V.C."/>
            <person name="Martin M.D."/>
            <person name="Gilbert T."/>
            <person name="Hodgins K."/>
            <person name="Battlay P."/>
            <person name="Petersen B."/>
            <person name="Wilson J."/>
        </authorList>
    </citation>
    <scope>NUCLEOTIDE SEQUENCE</scope>
    <source>
        <strain evidence="1">AA19_3_7</strain>
        <tissue evidence="1">Leaf</tissue>
    </source>
</reference>
<evidence type="ECO:0000313" key="1">
    <source>
        <dbReference type="EMBL" id="KAI7756182.1"/>
    </source>
</evidence>
<gene>
    <name evidence="1" type="ORF">M8C21_032388</name>
</gene>
<comment type="caution">
    <text evidence="1">The sequence shown here is derived from an EMBL/GenBank/DDBJ whole genome shotgun (WGS) entry which is preliminary data.</text>
</comment>
<dbReference type="AlphaFoldDB" id="A0AAD5DAI5"/>
<keyword evidence="2" id="KW-1185">Reference proteome</keyword>
<organism evidence="1 2">
    <name type="scientific">Ambrosia artemisiifolia</name>
    <name type="common">Common ragweed</name>
    <dbReference type="NCBI Taxonomy" id="4212"/>
    <lineage>
        <taxon>Eukaryota</taxon>
        <taxon>Viridiplantae</taxon>
        <taxon>Streptophyta</taxon>
        <taxon>Embryophyta</taxon>
        <taxon>Tracheophyta</taxon>
        <taxon>Spermatophyta</taxon>
        <taxon>Magnoliopsida</taxon>
        <taxon>eudicotyledons</taxon>
        <taxon>Gunneridae</taxon>
        <taxon>Pentapetalae</taxon>
        <taxon>asterids</taxon>
        <taxon>campanulids</taxon>
        <taxon>Asterales</taxon>
        <taxon>Asteraceae</taxon>
        <taxon>Asteroideae</taxon>
        <taxon>Heliantheae alliance</taxon>
        <taxon>Heliantheae</taxon>
        <taxon>Ambrosia</taxon>
    </lineage>
</organism>
<proteinExistence type="predicted"/>
<accession>A0AAD5DAI5</accession>
<dbReference type="EMBL" id="JAMZMK010000523">
    <property type="protein sequence ID" value="KAI7756182.1"/>
    <property type="molecule type" value="Genomic_DNA"/>
</dbReference>
<protein>
    <submittedName>
        <fullName evidence="1">Uncharacterized protein</fullName>
    </submittedName>
</protein>
<name>A0AAD5DAI5_AMBAR</name>
<dbReference type="Proteomes" id="UP001206925">
    <property type="component" value="Unassembled WGS sequence"/>
</dbReference>